<evidence type="ECO:0000256" key="2">
    <source>
        <dbReference type="ARBA" id="ARBA00022803"/>
    </source>
</evidence>
<keyword evidence="2" id="KW-0802">TPR repeat</keyword>
<accession>A0A9W6BD60</accession>
<comment type="caution">
    <text evidence="5">The sequence shown here is derived from an EMBL/GenBank/DDBJ whole genome shotgun (WGS) entry which is preliminary data.</text>
</comment>
<keyword evidence="1" id="KW-0677">Repeat</keyword>
<evidence type="ECO:0000313" key="6">
    <source>
        <dbReference type="Proteomes" id="UP001165080"/>
    </source>
</evidence>
<proteinExistence type="predicted"/>
<dbReference type="Pfam" id="PF14737">
    <property type="entry name" value="DUF4470"/>
    <property type="match status" value="1"/>
</dbReference>
<dbReference type="Gene3D" id="2.160.20.10">
    <property type="entry name" value="Single-stranded right-handed beta-helix, Pectin lyase-like"/>
    <property type="match status" value="1"/>
</dbReference>
<sequence>MSGSAAQGTPRERGNKLFATGDYAGAAAAYSEGLPKNHQDQTSKASRVADVEERATLLCNRAACYLEMRDLAAAEADSRACLQLQPCNIKAHYRLARALPPDHHDASAAVATAVALCDAASRTTAMLQTYADIAAATVEAAKAEAAATTAASADHGAAEPPPPSLRLRLPPDAGRLAAASSWDDVESALRRGASFVVLRPGTYVTGGLAPFAAPGVFAYTLLGVGAVVLAAPRDGGVHAIWLDGDLPMFRPTAPPPTVTLVGVRLVGNGHGAAACVSGDCARLQMIDCRVEEYAGLLVTGQCEARLARCAFRKTASQAVEVRMGGALVADAVTITDCRQGVTAYGGARSVVLRDCVIVGSKRENVLLDGSYENAVTEAPAAAAQRAGGAGGIFSARAVAMAASEWGKRRGIQLHATLLSCTISRAGCLGVSADGGASLVARGCQLEDNDPYSFFVQGGTDAAILACRIIYTGAGSKFDWGLAAAAAGGGLGGKLAGATAAAAPPVRQSGVRVAVNFGGNVVVVGNAFCGPEDLALVEEMKEPIGFKESNMRGRKGTATTPAAAAGAGRGRGRGGGGRAASAAVSDAAVAPPLPSLESLEQRLPAWVTLGGGAPLVPGGAQQRRGPAAAALLQRTSYTLPVHAWSPTAHEFYAIGNTFGYDVTGGGAAAAGGTAADVLIRVLLGACGDIRNLLATAHAVRQRANPADADPAAAAAAAAGRRHRRLEFTLNDGNLAMLARNAVMLYMAAELGAPAGAVLAVWANHGLSPSQEEFLSHSLTALATEPWPAWLAASDWLEDPAPPPAAAAAAAAAEAALRAAFAAWSSCTLRLADLQV</sequence>
<dbReference type="Proteomes" id="UP001165080">
    <property type="component" value="Unassembled WGS sequence"/>
</dbReference>
<dbReference type="InterPro" id="IPR012334">
    <property type="entry name" value="Pectin_lyas_fold"/>
</dbReference>
<dbReference type="AlphaFoldDB" id="A0A9W6BD60"/>
<dbReference type="PANTHER" id="PTHR45831:SF2">
    <property type="entry name" value="LD24721P"/>
    <property type="match status" value="1"/>
</dbReference>
<evidence type="ECO:0000256" key="1">
    <source>
        <dbReference type="ARBA" id="ARBA00022737"/>
    </source>
</evidence>
<feature type="compositionally biased region" description="Low complexity" evidence="3">
    <location>
        <begin position="555"/>
        <end position="565"/>
    </location>
</feature>
<dbReference type="InterPro" id="IPR027974">
    <property type="entry name" value="DUF4470"/>
</dbReference>
<dbReference type="GO" id="GO:0060090">
    <property type="term" value="F:molecular adaptor activity"/>
    <property type="evidence" value="ECO:0007669"/>
    <property type="project" value="TreeGrafter"/>
</dbReference>
<organism evidence="5 6">
    <name type="scientific">Pleodorina starrii</name>
    <dbReference type="NCBI Taxonomy" id="330485"/>
    <lineage>
        <taxon>Eukaryota</taxon>
        <taxon>Viridiplantae</taxon>
        <taxon>Chlorophyta</taxon>
        <taxon>core chlorophytes</taxon>
        <taxon>Chlorophyceae</taxon>
        <taxon>CS clade</taxon>
        <taxon>Chlamydomonadales</taxon>
        <taxon>Volvocaceae</taxon>
        <taxon>Pleodorina</taxon>
    </lineage>
</organism>
<gene>
    <name evidence="5" type="primary">PLEST011826</name>
    <name evidence="5" type="ORF">PLESTB_000259500</name>
</gene>
<feature type="region of interest" description="Disordered" evidence="3">
    <location>
        <begin position="548"/>
        <end position="578"/>
    </location>
</feature>
<dbReference type="InterPro" id="IPR011990">
    <property type="entry name" value="TPR-like_helical_dom_sf"/>
</dbReference>
<dbReference type="Gene3D" id="1.25.40.10">
    <property type="entry name" value="Tetratricopeptide repeat domain"/>
    <property type="match status" value="1"/>
</dbReference>
<keyword evidence="6" id="KW-1185">Reference proteome</keyword>
<dbReference type="GO" id="GO:0072380">
    <property type="term" value="C:TRC complex"/>
    <property type="evidence" value="ECO:0007669"/>
    <property type="project" value="TreeGrafter"/>
</dbReference>
<protein>
    <submittedName>
        <fullName evidence="5">HSP70/90 co-chaperone</fullName>
    </submittedName>
</protein>
<evidence type="ECO:0000256" key="3">
    <source>
        <dbReference type="SAM" id="MobiDB-lite"/>
    </source>
</evidence>
<feature type="domain" description="DUF4470" evidence="4">
    <location>
        <begin position="677"/>
        <end position="752"/>
    </location>
</feature>
<dbReference type="EMBL" id="BRXU01000002">
    <property type="protein sequence ID" value="GLC49568.1"/>
    <property type="molecule type" value="Genomic_DNA"/>
</dbReference>
<dbReference type="SUPFAM" id="SSF51126">
    <property type="entry name" value="Pectin lyase-like"/>
    <property type="match status" value="1"/>
</dbReference>
<evidence type="ECO:0000313" key="5">
    <source>
        <dbReference type="EMBL" id="GLC49568.1"/>
    </source>
</evidence>
<dbReference type="InterPro" id="IPR047150">
    <property type="entry name" value="SGT"/>
</dbReference>
<dbReference type="GO" id="GO:0006620">
    <property type="term" value="P:post-translational protein targeting to endoplasmic reticulum membrane"/>
    <property type="evidence" value="ECO:0007669"/>
    <property type="project" value="TreeGrafter"/>
</dbReference>
<dbReference type="SUPFAM" id="SSF48452">
    <property type="entry name" value="TPR-like"/>
    <property type="match status" value="1"/>
</dbReference>
<dbReference type="GO" id="GO:0016020">
    <property type="term" value="C:membrane"/>
    <property type="evidence" value="ECO:0007669"/>
    <property type="project" value="TreeGrafter"/>
</dbReference>
<dbReference type="OrthoDB" id="2335338at2759"/>
<feature type="compositionally biased region" description="Gly residues" evidence="3">
    <location>
        <begin position="566"/>
        <end position="577"/>
    </location>
</feature>
<dbReference type="InterPro" id="IPR011050">
    <property type="entry name" value="Pectin_lyase_fold/virulence"/>
</dbReference>
<name>A0A9W6BD60_9CHLO</name>
<reference evidence="5 6" key="1">
    <citation type="journal article" date="2023" name="Commun. Biol.">
        <title>Reorganization of the ancestral sex-determining regions during the evolution of trioecy in Pleodorina starrii.</title>
        <authorList>
            <person name="Takahashi K."/>
            <person name="Suzuki S."/>
            <person name="Kawai-Toyooka H."/>
            <person name="Yamamoto K."/>
            <person name="Hamaji T."/>
            <person name="Ootsuki R."/>
            <person name="Yamaguchi H."/>
            <person name="Kawachi M."/>
            <person name="Higashiyama T."/>
            <person name="Nozaki H."/>
        </authorList>
    </citation>
    <scope>NUCLEOTIDE SEQUENCE [LARGE SCALE GENOMIC DNA]</scope>
    <source>
        <strain evidence="5 6">NIES-4479</strain>
    </source>
</reference>
<dbReference type="PANTHER" id="PTHR45831">
    <property type="entry name" value="LD24721P"/>
    <property type="match status" value="1"/>
</dbReference>
<evidence type="ECO:0000259" key="4">
    <source>
        <dbReference type="Pfam" id="PF14737"/>
    </source>
</evidence>